<organism evidence="1 2">
    <name type="scientific">Zooshikella harenae</name>
    <dbReference type="NCBI Taxonomy" id="2827238"/>
    <lineage>
        <taxon>Bacteria</taxon>
        <taxon>Pseudomonadati</taxon>
        <taxon>Pseudomonadota</taxon>
        <taxon>Gammaproteobacteria</taxon>
        <taxon>Oceanospirillales</taxon>
        <taxon>Zooshikellaceae</taxon>
        <taxon>Zooshikella</taxon>
    </lineage>
</organism>
<dbReference type="EMBL" id="JAGSOY010000137">
    <property type="protein sequence ID" value="MBU2714028.1"/>
    <property type="molecule type" value="Genomic_DNA"/>
</dbReference>
<accession>A0ABS5ZJG8</accession>
<proteinExistence type="predicted"/>
<evidence type="ECO:0000313" key="1">
    <source>
        <dbReference type="EMBL" id="MBU2714028.1"/>
    </source>
</evidence>
<dbReference type="RefSeq" id="WP_215822301.1">
    <property type="nucleotide sequence ID" value="NZ_JAGSOY010000137.1"/>
</dbReference>
<gene>
    <name evidence="1" type="ORF">KCG35_23545</name>
</gene>
<comment type="caution">
    <text evidence="1">The sequence shown here is derived from an EMBL/GenBank/DDBJ whole genome shotgun (WGS) entry which is preliminary data.</text>
</comment>
<keyword evidence="2" id="KW-1185">Reference proteome</keyword>
<protein>
    <submittedName>
        <fullName evidence="1">Uncharacterized protein</fullName>
    </submittedName>
</protein>
<dbReference type="Proteomes" id="UP000690515">
    <property type="component" value="Unassembled WGS sequence"/>
</dbReference>
<evidence type="ECO:0000313" key="2">
    <source>
        <dbReference type="Proteomes" id="UP000690515"/>
    </source>
</evidence>
<reference evidence="1 2" key="1">
    <citation type="submission" date="2021-04" db="EMBL/GenBank/DDBJ databases">
        <authorList>
            <person name="Pira H."/>
            <person name="Risdian C."/>
            <person name="Wink J."/>
        </authorList>
    </citation>
    <scope>NUCLEOTIDE SEQUENCE [LARGE SCALE GENOMIC DNA]</scope>
    <source>
        <strain evidence="1 2">WH53</strain>
    </source>
</reference>
<sequence>MKEIICDNKWLAIFSEAIDLLGEGEFLMEKSQSWCSWTTFDRLKCWDCDYWNAGLPKKSDLSITGISDGSVWGQPFKYSSIAHIILPKRFCTDMGVVKEQNIQQLKLPLMKINVPYNMNEYLLEIKLF</sequence>
<name>A0ABS5ZJG8_9GAMM</name>